<feature type="transmembrane region" description="Helical" evidence="1">
    <location>
        <begin position="20"/>
        <end position="42"/>
    </location>
</feature>
<evidence type="ECO:0000313" key="2">
    <source>
        <dbReference type="EMBL" id="MBF8435602.1"/>
    </source>
</evidence>
<protein>
    <submittedName>
        <fullName evidence="2">Uncharacterized protein</fullName>
    </submittedName>
</protein>
<feature type="transmembrane region" description="Helical" evidence="1">
    <location>
        <begin position="97"/>
        <end position="121"/>
    </location>
</feature>
<keyword evidence="3" id="KW-1185">Reference proteome</keyword>
<dbReference type="RefSeq" id="WP_270452245.1">
    <property type="nucleotide sequence ID" value="NZ_JADPIE010000001.1"/>
</dbReference>
<sequence>MFILKKFFRGFDHDKIYIRLFTLFHFGLILFFLSWVIGYYLLPEGVLQDIRIINYLTRDLSLLESAQDYIYYAVFYIGVFGFILLGNFIMKVKYFPYGYLIPLAWMVLYGLTVGTNSFAVPMEIAMAPSLAIVGQAGLHEILAASIMAVSTYDLNIFYAENLTASSKRIPEKNRPELEKTHKRGILAAFLVLLLVNLFKVFI</sequence>
<proteinExistence type="predicted"/>
<organism evidence="2 3">
    <name type="scientific">Halonatronomonas betaini</name>
    <dbReference type="NCBI Taxonomy" id="2778430"/>
    <lineage>
        <taxon>Bacteria</taxon>
        <taxon>Bacillati</taxon>
        <taxon>Bacillota</taxon>
        <taxon>Clostridia</taxon>
        <taxon>Halanaerobiales</taxon>
        <taxon>Halarsenatibacteraceae</taxon>
        <taxon>Halonatronomonas</taxon>
    </lineage>
</organism>
<dbReference type="Proteomes" id="UP000621436">
    <property type="component" value="Unassembled WGS sequence"/>
</dbReference>
<feature type="transmembrane region" description="Helical" evidence="1">
    <location>
        <begin position="69"/>
        <end position="90"/>
    </location>
</feature>
<gene>
    <name evidence="2" type="ORF">I0Q91_00790</name>
</gene>
<feature type="transmembrane region" description="Helical" evidence="1">
    <location>
        <begin position="184"/>
        <end position="201"/>
    </location>
</feature>
<keyword evidence="1" id="KW-0472">Membrane</keyword>
<evidence type="ECO:0000256" key="1">
    <source>
        <dbReference type="SAM" id="Phobius"/>
    </source>
</evidence>
<accession>A0A931ANJ6</accession>
<dbReference type="AlphaFoldDB" id="A0A931ANJ6"/>
<dbReference type="EMBL" id="JADPIE010000001">
    <property type="protein sequence ID" value="MBF8435602.1"/>
    <property type="molecule type" value="Genomic_DNA"/>
</dbReference>
<keyword evidence="1" id="KW-0812">Transmembrane</keyword>
<name>A0A931ANJ6_9FIRM</name>
<evidence type="ECO:0000313" key="3">
    <source>
        <dbReference type="Proteomes" id="UP000621436"/>
    </source>
</evidence>
<keyword evidence="1" id="KW-1133">Transmembrane helix</keyword>
<reference evidence="2" key="1">
    <citation type="submission" date="2020-11" db="EMBL/GenBank/DDBJ databases">
        <title>Halonatronomonas betainensis gen. nov., sp. nov. a novel haloalkaliphilic representative of the family Halanaerobiacae capable of betaine degradation.</title>
        <authorList>
            <person name="Boltyanskaya Y."/>
            <person name="Kevbrin V."/>
            <person name="Detkova E."/>
            <person name="Grouzdev D.S."/>
            <person name="Koziaeva V."/>
            <person name="Zhilina T."/>
        </authorList>
    </citation>
    <scope>NUCLEOTIDE SEQUENCE</scope>
    <source>
        <strain evidence="2">Z-7014</strain>
    </source>
</reference>
<comment type="caution">
    <text evidence="2">The sequence shown here is derived from an EMBL/GenBank/DDBJ whole genome shotgun (WGS) entry which is preliminary data.</text>
</comment>